<feature type="region of interest" description="Disordered" evidence="1">
    <location>
        <begin position="136"/>
        <end position="168"/>
    </location>
</feature>
<dbReference type="KEGG" id="fcy:FRACYDRAFT_240993"/>
<dbReference type="PANTHER" id="PTHR43283:SF7">
    <property type="entry name" value="BETA-LACTAMASE-RELATED DOMAIN-CONTAINING PROTEIN"/>
    <property type="match status" value="1"/>
</dbReference>
<dbReference type="EMBL" id="KV784360">
    <property type="protein sequence ID" value="OEU14449.1"/>
    <property type="molecule type" value="Genomic_DNA"/>
</dbReference>
<dbReference type="InterPro" id="IPR001466">
    <property type="entry name" value="Beta-lactam-related"/>
</dbReference>
<feature type="compositionally biased region" description="Acidic residues" evidence="1">
    <location>
        <begin position="150"/>
        <end position="164"/>
    </location>
</feature>
<dbReference type="SUPFAM" id="SSF56601">
    <property type="entry name" value="beta-lactamase/transpeptidase-like"/>
    <property type="match status" value="1"/>
</dbReference>
<keyword evidence="4" id="KW-1185">Reference proteome</keyword>
<feature type="region of interest" description="Disordered" evidence="1">
    <location>
        <begin position="596"/>
        <end position="627"/>
    </location>
</feature>
<name>A0A1E7F8I4_9STRA</name>
<feature type="region of interest" description="Disordered" evidence="1">
    <location>
        <begin position="425"/>
        <end position="458"/>
    </location>
</feature>
<evidence type="ECO:0000313" key="4">
    <source>
        <dbReference type="Proteomes" id="UP000095751"/>
    </source>
</evidence>
<accession>A0A1E7F8I4</accession>
<dbReference type="Proteomes" id="UP000095751">
    <property type="component" value="Unassembled WGS sequence"/>
</dbReference>
<feature type="region of interest" description="Disordered" evidence="1">
    <location>
        <begin position="38"/>
        <end position="118"/>
    </location>
</feature>
<dbReference type="PANTHER" id="PTHR43283">
    <property type="entry name" value="BETA-LACTAMASE-RELATED"/>
    <property type="match status" value="1"/>
</dbReference>
<dbReference type="Pfam" id="PF00144">
    <property type="entry name" value="Beta-lactamase"/>
    <property type="match status" value="1"/>
</dbReference>
<dbReference type="InParanoid" id="A0A1E7F8I4"/>
<feature type="domain" description="Beta-lactamase-related" evidence="2">
    <location>
        <begin position="207"/>
        <end position="522"/>
    </location>
</feature>
<evidence type="ECO:0000256" key="1">
    <source>
        <dbReference type="SAM" id="MobiDB-lite"/>
    </source>
</evidence>
<dbReference type="InterPro" id="IPR050789">
    <property type="entry name" value="Diverse_Enzym_Activities"/>
</dbReference>
<dbReference type="Gene3D" id="3.40.710.10">
    <property type="entry name" value="DD-peptidase/beta-lactamase superfamily"/>
    <property type="match status" value="1"/>
</dbReference>
<dbReference type="AlphaFoldDB" id="A0A1E7F8I4"/>
<evidence type="ECO:0000313" key="3">
    <source>
        <dbReference type="EMBL" id="OEU14449.1"/>
    </source>
</evidence>
<proteinExistence type="predicted"/>
<gene>
    <name evidence="3" type="ORF">FRACYDRAFT_240993</name>
</gene>
<reference evidence="3 4" key="1">
    <citation type="submission" date="2016-09" db="EMBL/GenBank/DDBJ databases">
        <title>Extensive genetic diversity and differential bi-allelic expression allows diatom success in the polar Southern Ocean.</title>
        <authorList>
            <consortium name="DOE Joint Genome Institute"/>
            <person name="Mock T."/>
            <person name="Otillar R.P."/>
            <person name="Strauss J."/>
            <person name="Dupont C."/>
            <person name="Frickenhaus S."/>
            <person name="Maumus F."/>
            <person name="Mcmullan M."/>
            <person name="Sanges R."/>
            <person name="Schmutz J."/>
            <person name="Toseland A."/>
            <person name="Valas R."/>
            <person name="Veluchamy A."/>
            <person name="Ward B.J."/>
            <person name="Allen A."/>
            <person name="Barry K."/>
            <person name="Falciatore A."/>
            <person name="Ferrante M."/>
            <person name="Fortunato A.E."/>
            <person name="Gloeckner G."/>
            <person name="Gruber A."/>
            <person name="Hipkin R."/>
            <person name="Janech M."/>
            <person name="Kroth P."/>
            <person name="Leese F."/>
            <person name="Lindquist E."/>
            <person name="Lyon B.R."/>
            <person name="Martin J."/>
            <person name="Mayer C."/>
            <person name="Parker M."/>
            <person name="Quesneville H."/>
            <person name="Raymond J."/>
            <person name="Uhlig C."/>
            <person name="Valentin K.U."/>
            <person name="Worden A.Z."/>
            <person name="Armbrust E.V."/>
            <person name="Bowler C."/>
            <person name="Green B."/>
            <person name="Moulton V."/>
            <person name="Van Oosterhout C."/>
            <person name="Grigoriev I."/>
        </authorList>
    </citation>
    <scope>NUCLEOTIDE SEQUENCE [LARGE SCALE GENOMIC DNA]</scope>
    <source>
        <strain evidence="3 4">CCMP1102</strain>
    </source>
</reference>
<dbReference type="InterPro" id="IPR012338">
    <property type="entry name" value="Beta-lactam/transpept-like"/>
</dbReference>
<protein>
    <submittedName>
        <fullName evidence="3">Beta-lactamase/transpeptidase-like protein</fullName>
    </submittedName>
</protein>
<feature type="compositionally biased region" description="Polar residues" evidence="1">
    <location>
        <begin position="613"/>
        <end position="627"/>
    </location>
</feature>
<evidence type="ECO:0000259" key="2">
    <source>
        <dbReference type="Pfam" id="PF00144"/>
    </source>
</evidence>
<organism evidence="3 4">
    <name type="scientific">Fragilariopsis cylindrus CCMP1102</name>
    <dbReference type="NCBI Taxonomy" id="635003"/>
    <lineage>
        <taxon>Eukaryota</taxon>
        <taxon>Sar</taxon>
        <taxon>Stramenopiles</taxon>
        <taxon>Ochrophyta</taxon>
        <taxon>Bacillariophyta</taxon>
        <taxon>Bacillariophyceae</taxon>
        <taxon>Bacillariophycidae</taxon>
        <taxon>Bacillariales</taxon>
        <taxon>Bacillariaceae</taxon>
        <taxon>Fragilariopsis</taxon>
    </lineage>
</organism>
<dbReference type="OrthoDB" id="48153at2759"/>
<sequence length="627" mass="70975">MPIETAVAVAVDIPEYFITDSKGIRIRNPEHIAYMEAKYRTSSSGSDSKEEPVTTVLSRDRGLVDDESEEDDVEDDNEDDEDVETKKKSEVVEVENENEDEGKEAIPKKYLKDPNTGTVLRNPEYDRYMMGLNITSNSHVSSSSSSADTDNTDGNDGDGEDDNNTDNNNCIVDLSKDFVMQSNHLINPGSRLLEMDFKKFREVRRVTVIENGIIVADYKQKGVSAQDTYNLFSSTKAITSMLIGILINLPHINLSVTDTLEEIFQQNHNYAWSGIQNQEYNVYSNTDEYNYKKSIRLEEILTMTSGLKSMMGGVKGIINMKHVSVADAPGSNLPKSLAAPSYDANIRGRFHYMASSNILSYIIKEKSGLSPREFADKYVFQYIGIKHTAMKWDTNSDGIETSYSQLKLTTIQMCKVAQLYLQNGYSKSSNNSNNNPDPSSDSDSDDNDNNNKQPIINSKWIQQTQGKHIFGNAGFDHWYGYLWALYDKKYHKQHTIDQVWVAPGFNGQMIALSKETNRVVAVSRLPTPMTNDNLLHYKQCIIKLLSPTRNYAPLSAGPENIPKKFIKKTNHASGKSKMIRNPEYDRFMESKRIHSDTLGDNGIQRQQRHDNDPQYSGRRNSYTNPYI</sequence>
<feature type="compositionally biased region" description="Basic and acidic residues" evidence="1">
    <location>
        <begin position="103"/>
        <end position="112"/>
    </location>
</feature>
<feature type="compositionally biased region" description="Low complexity" evidence="1">
    <location>
        <begin position="428"/>
        <end position="439"/>
    </location>
</feature>
<feature type="compositionally biased region" description="Acidic residues" evidence="1">
    <location>
        <begin position="92"/>
        <end position="102"/>
    </location>
</feature>
<feature type="compositionally biased region" description="Low complexity" evidence="1">
    <location>
        <begin position="136"/>
        <end position="149"/>
    </location>
</feature>
<feature type="compositionally biased region" description="Basic and acidic residues" evidence="1">
    <location>
        <begin position="47"/>
        <end position="64"/>
    </location>
</feature>
<feature type="compositionally biased region" description="Acidic residues" evidence="1">
    <location>
        <begin position="65"/>
        <end position="83"/>
    </location>
</feature>